<keyword evidence="4" id="KW-0131">Cell cycle</keyword>
<evidence type="ECO:0000256" key="1">
    <source>
        <dbReference type="ARBA" id="ARBA00022741"/>
    </source>
</evidence>
<dbReference type="Gene3D" id="3.40.50.300">
    <property type="entry name" value="P-loop containing nucleotide triphosphate hydrolases"/>
    <property type="match status" value="1"/>
</dbReference>
<dbReference type="InterPro" id="IPR027417">
    <property type="entry name" value="P-loop_NTPase"/>
</dbReference>
<name>A0A1B1P7T5_9CAUD</name>
<dbReference type="GeneID" id="55600690"/>
<feature type="domain" description="FtsK" evidence="3">
    <location>
        <begin position="131"/>
        <end position="317"/>
    </location>
</feature>
<evidence type="ECO:0000259" key="3">
    <source>
        <dbReference type="PROSITE" id="PS50901"/>
    </source>
</evidence>
<dbReference type="PANTHER" id="PTHR22683">
    <property type="entry name" value="SPORULATION PROTEIN RELATED"/>
    <property type="match status" value="1"/>
</dbReference>
<proteinExistence type="predicted"/>
<dbReference type="SUPFAM" id="SSF52540">
    <property type="entry name" value="P-loop containing nucleoside triphosphate hydrolases"/>
    <property type="match status" value="1"/>
</dbReference>
<evidence type="ECO:0000313" key="4">
    <source>
        <dbReference type="EMBL" id="ANT40168.1"/>
    </source>
</evidence>
<keyword evidence="4" id="KW-0132">Cell division</keyword>
<dbReference type="PANTHER" id="PTHR22683:SF41">
    <property type="entry name" value="DNA TRANSLOCASE FTSK"/>
    <property type="match status" value="1"/>
</dbReference>
<dbReference type="InterPro" id="IPR050206">
    <property type="entry name" value="FtsK/SpoIIIE/SftA"/>
</dbReference>
<dbReference type="InterPro" id="IPR025662">
    <property type="entry name" value="Sigma_54_int_dom_ATP-bd_1"/>
</dbReference>
<dbReference type="PROSITE" id="PS00675">
    <property type="entry name" value="SIGMA54_INTERACT_1"/>
    <property type="match status" value="1"/>
</dbReference>
<dbReference type="RefSeq" id="YP_009830757.1">
    <property type="nucleotide sequence ID" value="NC_048641.1"/>
</dbReference>
<dbReference type="KEGG" id="vg:55600690"/>
<accession>A0A1B1P7T5</accession>
<dbReference type="GO" id="GO:0005524">
    <property type="term" value="F:ATP binding"/>
    <property type="evidence" value="ECO:0007669"/>
    <property type="project" value="UniProtKB-KW"/>
</dbReference>
<keyword evidence="5" id="KW-1185">Reference proteome</keyword>
<dbReference type="PROSITE" id="PS50901">
    <property type="entry name" value="FTSK"/>
    <property type="match status" value="1"/>
</dbReference>
<evidence type="ECO:0000256" key="2">
    <source>
        <dbReference type="ARBA" id="ARBA00022840"/>
    </source>
</evidence>
<dbReference type="GO" id="GO:0003677">
    <property type="term" value="F:DNA binding"/>
    <property type="evidence" value="ECO:0007669"/>
    <property type="project" value="InterPro"/>
</dbReference>
<dbReference type="EMBL" id="KX227757">
    <property type="protein sequence ID" value="ANT40168.1"/>
    <property type="molecule type" value="Genomic_DNA"/>
</dbReference>
<keyword evidence="1" id="KW-0547">Nucleotide-binding</keyword>
<keyword evidence="2" id="KW-0067">ATP-binding</keyword>
<sequence length="385" mass="44443">MNVMKEWFHKRAIKNLLIEVFKKSGIYYEHQTRGGKLPVFPKIHHVLETKDSVRYTFTLPNGVDPQTIEKKWFCFQQILGRELAIEGDIKRFVLHSFKHNSLQPYLYNYSDWLPHLKGHSIPVVVGKDQFGKWIVYDMTDSNSPHLLIAGETGSGKSSMVRVILSTLIQHLPPESLQLYLGDLKNSEFHFLRRVQHVKKVCMEEVEMEVMLNQLWMEIIKRRKCMEKYEVDHVNEYNKVTTEEKLPYILICIDEVAMLEDENDSMKIIRKISAVGRSLGVFLMLSMQRPDATVIDGKLKVNMTVRMGFQCDSSLNAGIIGTPGSELLEQSGQMIFKLKGLKKVQAPELKLEKAKKLVAPFRMTKEIEVSTEVKEEPLFGVLDDEE</sequence>
<dbReference type="InterPro" id="IPR002543">
    <property type="entry name" value="FtsK_dom"/>
</dbReference>
<evidence type="ECO:0000313" key="5">
    <source>
        <dbReference type="Proteomes" id="UP000224426"/>
    </source>
</evidence>
<dbReference type="Proteomes" id="UP000224426">
    <property type="component" value="Segment"/>
</dbReference>
<organism evidence="4 5">
    <name type="scientific">Bacillus phage PfEFR-4</name>
    <dbReference type="NCBI Taxonomy" id="1868598"/>
    <lineage>
        <taxon>Viruses</taxon>
        <taxon>Duplodnaviria</taxon>
        <taxon>Heunggongvirae</taxon>
        <taxon>Uroviricota</taxon>
        <taxon>Caudoviricetes</taxon>
        <taxon>Hubeivirus</taxon>
        <taxon>Hubeivirus PfEFR4</taxon>
    </lineage>
</organism>
<dbReference type="GO" id="GO:0051301">
    <property type="term" value="P:cell division"/>
    <property type="evidence" value="ECO:0007669"/>
    <property type="project" value="UniProtKB-KW"/>
</dbReference>
<dbReference type="Pfam" id="PF01580">
    <property type="entry name" value="FtsK_SpoIIIE"/>
    <property type="match status" value="1"/>
</dbReference>
<reference evidence="5" key="1">
    <citation type="submission" date="2016-05" db="EMBL/GenBank/DDBJ databases">
        <authorList>
            <person name="Geng P."/>
            <person name="Yuan Z."/>
            <person name="Hu X."/>
        </authorList>
    </citation>
    <scope>NUCLEOTIDE SEQUENCE [LARGE SCALE GENOMIC DNA]</scope>
</reference>
<protein>
    <submittedName>
        <fullName evidence="4">Cell division FtsK/SpoIIIE protein</fullName>
    </submittedName>
</protein>